<sequence>MELKSRRFLSKKDVKNIIREMGEIFGEDVAQRLIKKKDNVEIAEIDKKTQIVLVNGKARFIKREGLIFPLVAALYELSNEEDLRTWKRRVVVDAGAVPFVLGGADVMAPGITDADEEIKEGDFVFVVEEDFGRPLAIGIALMDGKEMVEKKKGKAVKNIHHAKDKIWELTV</sequence>
<feature type="domain" description="PUA" evidence="1">
    <location>
        <begin position="88"/>
        <end position="163"/>
    </location>
</feature>
<proteinExistence type="predicted"/>
<dbReference type="Pfam" id="PF09183">
    <property type="entry name" value="DUF1947"/>
    <property type="match status" value="1"/>
</dbReference>
<dbReference type="NCBIfam" id="NF011153">
    <property type="entry name" value="PRK14560.1-4"/>
    <property type="match status" value="1"/>
</dbReference>
<evidence type="ECO:0000313" key="3">
    <source>
        <dbReference type="Proteomes" id="UP000027981"/>
    </source>
</evidence>
<dbReference type="PANTHER" id="PTHR22798:SF0">
    <property type="entry name" value="MALIGNANT T-CELL-AMPLIFIED SEQUENCE 1"/>
    <property type="match status" value="1"/>
</dbReference>
<dbReference type="STRING" id="1343739.PAP_05955"/>
<dbReference type="AlphaFoldDB" id="A0A075LU13"/>
<dbReference type="InterPro" id="IPR002478">
    <property type="entry name" value="PUA"/>
</dbReference>
<dbReference type="InterPro" id="IPR015266">
    <property type="entry name" value="DUF1947"/>
</dbReference>
<dbReference type="OrthoDB" id="27972at2157"/>
<reference evidence="3" key="1">
    <citation type="submission" date="2013-06" db="EMBL/GenBank/DDBJ databases">
        <title>Complete Genome Sequence of Hyperthermophilic Palaeococcus pacificus DY20341T, Isolated from a Deep-Sea Hydrothermal Sediments.</title>
        <authorList>
            <person name="Zeng X."/>
            <person name="Shao Z."/>
        </authorList>
    </citation>
    <scope>NUCLEOTIDE SEQUENCE [LARGE SCALE GENOMIC DNA]</scope>
    <source>
        <strain evidence="3">DY20341</strain>
    </source>
</reference>
<dbReference type="GeneID" id="24842314"/>
<gene>
    <name evidence="2" type="ORF">PAP_05955</name>
</gene>
<dbReference type="Proteomes" id="UP000027981">
    <property type="component" value="Chromosome"/>
</dbReference>
<keyword evidence="3" id="KW-1185">Reference proteome</keyword>
<dbReference type="RefSeq" id="WP_048165133.1">
    <property type="nucleotide sequence ID" value="NZ_CP006019.1"/>
</dbReference>
<dbReference type="Gene3D" id="2.30.130.10">
    <property type="entry name" value="PUA domain"/>
    <property type="match status" value="1"/>
</dbReference>
<dbReference type="CDD" id="cd21154">
    <property type="entry name" value="PUA_MJ1432-like"/>
    <property type="match status" value="1"/>
</dbReference>
<name>A0A075LU13_9EURY</name>
<dbReference type="PROSITE" id="PS50890">
    <property type="entry name" value="PUA"/>
    <property type="match status" value="1"/>
</dbReference>
<dbReference type="eggNOG" id="arCOG00985">
    <property type="taxonomic scope" value="Archaea"/>
</dbReference>
<dbReference type="HOGENOM" id="CLU_090468_1_1_2"/>
<dbReference type="InterPro" id="IPR016437">
    <property type="entry name" value="MCT-1/Tma20"/>
</dbReference>
<dbReference type="InterPro" id="IPR004521">
    <property type="entry name" value="Uncharacterised_CHP00451"/>
</dbReference>
<reference evidence="2 3" key="2">
    <citation type="journal article" date="2015" name="Genome Announc.">
        <title>Complete Genome Sequence of Hyperthermophilic Piezophilic Archaeon Palaeococcus pacificus DY20341T, Isolated from Deep-Sea Hydrothermal Sediments.</title>
        <authorList>
            <person name="Zeng X."/>
            <person name="Jebbar M."/>
            <person name="Shao Z."/>
        </authorList>
    </citation>
    <scope>NUCLEOTIDE SEQUENCE [LARGE SCALE GENOMIC DNA]</scope>
    <source>
        <strain evidence="2 3">DY20341</strain>
    </source>
</reference>
<dbReference type="InterPro" id="IPR022430">
    <property type="entry name" value="CHP03684"/>
</dbReference>
<dbReference type="Gene3D" id="3.10.450.120">
    <property type="entry name" value="Pre-PUA domain, domain 1"/>
    <property type="match status" value="1"/>
</dbReference>
<dbReference type="PANTHER" id="PTHR22798">
    <property type="entry name" value="MCT-1 PROTEIN"/>
    <property type="match status" value="1"/>
</dbReference>
<dbReference type="InterPro" id="IPR036974">
    <property type="entry name" value="PUA_sf"/>
</dbReference>
<dbReference type="KEGG" id="ppac:PAP_05955"/>
<dbReference type="NCBIfam" id="TIGR03684">
    <property type="entry name" value="arCOG00985"/>
    <property type="match status" value="1"/>
</dbReference>
<dbReference type="PIRSF" id="PIRSF005067">
    <property type="entry name" value="Tma_RNA-bind_prd"/>
    <property type="match status" value="1"/>
</dbReference>
<organism evidence="2 3">
    <name type="scientific">Palaeococcus pacificus DY20341</name>
    <dbReference type="NCBI Taxonomy" id="1343739"/>
    <lineage>
        <taxon>Archaea</taxon>
        <taxon>Methanobacteriati</taxon>
        <taxon>Methanobacteriota</taxon>
        <taxon>Thermococci</taxon>
        <taxon>Thermococcales</taxon>
        <taxon>Thermococcaceae</taxon>
        <taxon>Palaeococcus</taxon>
    </lineage>
</organism>
<dbReference type="SUPFAM" id="SSF88697">
    <property type="entry name" value="PUA domain-like"/>
    <property type="match status" value="1"/>
</dbReference>
<dbReference type="NCBIfam" id="TIGR00451">
    <property type="entry name" value="unchar_dom_2"/>
    <property type="match status" value="1"/>
</dbReference>
<dbReference type="EMBL" id="CP006019">
    <property type="protein sequence ID" value="AIF69591.1"/>
    <property type="molecule type" value="Genomic_DNA"/>
</dbReference>
<dbReference type="SMART" id="SM00359">
    <property type="entry name" value="PUA"/>
    <property type="match status" value="1"/>
</dbReference>
<accession>A0A075LU13</accession>
<dbReference type="Pfam" id="PF01472">
    <property type="entry name" value="PUA"/>
    <property type="match status" value="1"/>
</dbReference>
<protein>
    <submittedName>
        <fullName evidence="2">RNA-binding protein</fullName>
    </submittedName>
</protein>
<evidence type="ECO:0000313" key="2">
    <source>
        <dbReference type="EMBL" id="AIF69591.1"/>
    </source>
</evidence>
<dbReference type="InterPro" id="IPR015947">
    <property type="entry name" value="PUA-like_sf"/>
</dbReference>
<dbReference type="GO" id="GO:0001731">
    <property type="term" value="P:formation of translation preinitiation complex"/>
    <property type="evidence" value="ECO:0007669"/>
    <property type="project" value="TreeGrafter"/>
</dbReference>
<dbReference type="NCBIfam" id="NF011151">
    <property type="entry name" value="PRK14560.1-2"/>
    <property type="match status" value="1"/>
</dbReference>
<dbReference type="GO" id="GO:0003723">
    <property type="term" value="F:RNA binding"/>
    <property type="evidence" value="ECO:0007669"/>
    <property type="project" value="InterPro"/>
</dbReference>
<evidence type="ECO:0000259" key="1">
    <source>
        <dbReference type="SMART" id="SM00359"/>
    </source>
</evidence>